<dbReference type="Pfam" id="PF00589">
    <property type="entry name" value="Phage_integrase"/>
    <property type="match status" value="1"/>
</dbReference>
<evidence type="ECO:0000256" key="3">
    <source>
        <dbReference type="ARBA" id="ARBA00023125"/>
    </source>
</evidence>
<protein>
    <submittedName>
        <fullName evidence="9">Integron integrase</fullName>
    </submittedName>
</protein>
<dbReference type="GO" id="GO:0006310">
    <property type="term" value="P:DNA recombination"/>
    <property type="evidence" value="ECO:0007669"/>
    <property type="project" value="UniProtKB-KW"/>
</dbReference>
<dbReference type="InterPro" id="IPR004107">
    <property type="entry name" value="Integrase_SAM-like_N"/>
</dbReference>
<reference evidence="9" key="1">
    <citation type="submission" date="2020-11" db="EMBL/GenBank/DDBJ databases">
        <title>Bacterial whole genome sequence for Caenimonas sp. DR4.4.</title>
        <authorList>
            <person name="Le V."/>
            <person name="Ko S.-R."/>
            <person name="Ahn C.-Y."/>
            <person name="Oh H.-M."/>
        </authorList>
    </citation>
    <scope>NUCLEOTIDE SEQUENCE</scope>
    <source>
        <strain evidence="9">DR4.4</strain>
    </source>
</reference>
<dbReference type="AlphaFoldDB" id="A0A931H724"/>
<evidence type="ECO:0000256" key="1">
    <source>
        <dbReference type="ARBA" id="ARBA00008857"/>
    </source>
</evidence>
<feature type="domain" description="Tyr recombinase" evidence="7">
    <location>
        <begin position="109"/>
        <end position="325"/>
    </location>
</feature>
<evidence type="ECO:0000313" key="9">
    <source>
        <dbReference type="EMBL" id="MBG9389871.1"/>
    </source>
</evidence>
<dbReference type="NCBIfam" id="TIGR02249">
    <property type="entry name" value="integrase_gron"/>
    <property type="match status" value="1"/>
</dbReference>
<dbReference type="Pfam" id="PF13495">
    <property type="entry name" value="Phage_int_SAM_4"/>
    <property type="match status" value="1"/>
</dbReference>
<keyword evidence="10" id="KW-1185">Reference proteome</keyword>
<dbReference type="InterPro" id="IPR010998">
    <property type="entry name" value="Integrase_recombinase_N"/>
</dbReference>
<dbReference type="InterPro" id="IPR044068">
    <property type="entry name" value="CB"/>
</dbReference>
<keyword evidence="4" id="KW-0233">DNA recombination</keyword>
<name>A0A931H724_9BURK</name>
<comment type="caution">
    <text evidence="9">The sequence shown here is derived from an EMBL/GenBank/DDBJ whole genome shotgun (WGS) entry which is preliminary data.</text>
</comment>
<evidence type="ECO:0000256" key="2">
    <source>
        <dbReference type="ARBA" id="ARBA00022908"/>
    </source>
</evidence>
<dbReference type="GO" id="GO:0003677">
    <property type="term" value="F:DNA binding"/>
    <property type="evidence" value="ECO:0007669"/>
    <property type="project" value="UniProtKB-UniRule"/>
</dbReference>
<evidence type="ECO:0000256" key="5">
    <source>
        <dbReference type="PROSITE-ProRule" id="PRU01248"/>
    </source>
</evidence>
<keyword evidence="2" id="KW-0229">DNA integration</keyword>
<dbReference type="InterPro" id="IPR050090">
    <property type="entry name" value="Tyrosine_recombinase_XerCD"/>
</dbReference>
<evidence type="ECO:0000259" key="8">
    <source>
        <dbReference type="PROSITE" id="PS51900"/>
    </source>
</evidence>
<gene>
    <name evidence="9" type="ORF">I5803_17705</name>
</gene>
<dbReference type="PROSITE" id="PS51898">
    <property type="entry name" value="TYR_RECOMBINASE"/>
    <property type="match status" value="1"/>
</dbReference>
<dbReference type="Proteomes" id="UP000651050">
    <property type="component" value="Unassembled WGS sequence"/>
</dbReference>
<dbReference type="InterPro" id="IPR002104">
    <property type="entry name" value="Integrase_catalytic"/>
</dbReference>
<evidence type="ECO:0000259" key="7">
    <source>
        <dbReference type="PROSITE" id="PS51898"/>
    </source>
</evidence>
<proteinExistence type="inferred from homology"/>
<dbReference type="PROSITE" id="PS51900">
    <property type="entry name" value="CB"/>
    <property type="match status" value="1"/>
</dbReference>
<dbReference type="PANTHER" id="PTHR30349:SF64">
    <property type="entry name" value="PROPHAGE INTEGRASE INTD-RELATED"/>
    <property type="match status" value="1"/>
</dbReference>
<organism evidence="9 10">
    <name type="scientific">Caenimonas aquaedulcis</name>
    <dbReference type="NCBI Taxonomy" id="2793270"/>
    <lineage>
        <taxon>Bacteria</taxon>
        <taxon>Pseudomonadati</taxon>
        <taxon>Pseudomonadota</taxon>
        <taxon>Betaproteobacteria</taxon>
        <taxon>Burkholderiales</taxon>
        <taxon>Comamonadaceae</taxon>
        <taxon>Caenimonas</taxon>
    </lineage>
</organism>
<dbReference type="InterPro" id="IPR013762">
    <property type="entry name" value="Integrase-like_cat_sf"/>
</dbReference>
<evidence type="ECO:0000256" key="4">
    <source>
        <dbReference type="ARBA" id="ARBA00023172"/>
    </source>
</evidence>
<feature type="region of interest" description="Disordered" evidence="6">
    <location>
        <begin position="348"/>
        <end position="370"/>
    </location>
</feature>
<feature type="compositionally biased region" description="Polar residues" evidence="6">
    <location>
        <begin position="348"/>
        <end position="362"/>
    </location>
</feature>
<keyword evidence="3 5" id="KW-0238">DNA-binding</keyword>
<evidence type="ECO:0000256" key="6">
    <source>
        <dbReference type="SAM" id="MobiDB-lite"/>
    </source>
</evidence>
<dbReference type="InterPro" id="IPR011010">
    <property type="entry name" value="DNA_brk_join_enz"/>
</dbReference>
<dbReference type="EMBL" id="JADWYS010000001">
    <property type="protein sequence ID" value="MBG9389871.1"/>
    <property type="molecule type" value="Genomic_DNA"/>
</dbReference>
<dbReference type="GO" id="GO:0015074">
    <property type="term" value="P:DNA integration"/>
    <property type="evidence" value="ECO:0007669"/>
    <property type="project" value="UniProtKB-KW"/>
</dbReference>
<accession>A0A931H724</accession>
<dbReference type="CDD" id="cd01193">
    <property type="entry name" value="INT_IntI_C"/>
    <property type="match status" value="1"/>
</dbReference>
<dbReference type="InterPro" id="IPR011946">
    <property type="entry name" value="Integrase_integron-type"/>
</dbReference>
<dbReference type="NCBIfam" id="NF011946">
    <property type="entry name" value="PRK15417.1"/>
    <property type="match status" value="1"/>
</dbReference>
<dbReference type="SUPFAM" id="SSF56349">
    <property type="entry name" value="DNA breaking-rejoining enzymes"/>
    <property type="match status" value="1"/>
</dbReference>
<dbReference type="PANTHER" id="PTHR30349">
    <property type="entry name" value="PHAGE INTEGRASE-RELATED"/>
    <property type="match status" value="1"/>
</dbReference>
<comment type="similarity">
    <text evidence="1">Belongs to the 'phage' integrase family.</text>
</comment>
<dbReference type="Gene3D" id="1.10.150.130">
    <property type="match status" value="1"/>
</dbReference>
<evidence type="ECO:0000313" key="10">
    <source>
        <dbReference type="Proteomes" id="UP000651050"/>
    </source>
</evidence>
<dbReference type="Gene3D" id="1.10.443.10">
    <property type="entry name" value="Intergrase catalytic core"/>
    <property type="match status" value="1"/>
</dbReference>
<feature type="domain" description="Core-binding (CB)" evidence="8">
    <location>
        <begin position="11"/>
        <end position="91"/>
    </location>
</feature>
<sequence length="370" mass="42069">MTSRAPPLHSTRLLDQVRERARYLHYSLATEKAYLYWVRFYVRWHGLRHPRDMGAAEVQAFLTMLATQRRVSSSTHNQALSALLFLYREVLTVDLPWLQDLQRPARTRRIPTVLTRDEVAAVLARMEGPIALVAHLLYGTGMRLMEGLRLRVKDVDFDRNVIVVRQAKGNKDRVVMLPRSLADRLRAQLTEARAVWERDRQAEQPGVEVPHALERKYPKVSQTWGWFWLFPSPTLAIDPRSGVERRHHLYEERLQRAVKKAVASAGIHRHVSAHTLRHSFATHLLQSGTDIRTVQELLGHSDVSTTMIYTHVLKVAAGGTSSPLDSIPPPPMAREPEAPYRIAATALDQASTRSHRQITTPPQFALASAT</sequence>